<dbReference type="Proteomes" id="UP001239445">
    <property type="component" value="Unassembled WGS sequence"/>
</dbReference>
<proteinExistence type="inferred from homology"/>
<sequence>MDAVVKEAAAALWALPLQSTGVVTVLVAVLALIAFAARKSNDDEPLSLPNWKGIPFLGNTIQYIVDNGTFIDRAGEYLKTRDIVKFSLGSTPVYLVTGGKHVQALFRKSTSISSDKFLLLVMETIMCFTPEDRAKFENDHTGRLPEPAPGTAETHKGPRYWLDFHNYNARTLALTSTTSLLTAKFYDLFRDRVQAYPVGEWTTVNLQGFMRTKMAGAAIRAMAGNKFLDRVGEDEVLQAFWDYDSVTMRLMYSLPKWMDPKPWQILDRIHQIAIDWAQKDMDPVLEGKEEAAEGWDPRVGLKFLREYQRWGKENGLDVKTRAGYFVGLLLGLNGNSIPIATWALFELVQDPELLEAVRNEAETAFDTDSSGQRTLDVPRMLTLPLLQSVYVETLRLHVSVNVTREVVGDVTLGGYKLPKHALIQAPTWLAHSNEKVWSAEGHPASEFWAYRHVRYSNTDSDGKGKAEFVMSAGPNDFFPYGGGISMCPGRHFAKQEIMAALAIMVTTFDIEMIEWVTMDGKSKSDRPPRDDLTHSGSAALPPDRDMKVRWRRRL</sequence>
<keyword evidence="9" id="KW-1133">Transmembrane helix</keyword>
<keyword evidence="6" id="KW-0560">Oxidoreductase</keyword>
<keyword evidence="9" id="KW-0472">Membrane</keyword>
<gene>
    <name evidence="10" type="ORF">QBC47DRAFT_458254</name>
</gene>
<dbReference type="EMBL" id="MU839829">
    <property type="protein sequence ID" value="KAK1758041.1"/>
    <property type="molecule type" value="Genomic_DNA"/>
</dbReference>
<evidence type="ECO:0000256" key="3">
    <source>
        <dbReference type="ARBA" id="ARBA00022617"/>
    </source>
</evidence>
<dbReference type="Pfam" id="PF00067">
    <property type="entry name" value="p450"/>
    <property type="match status" value="1"/>
</dbReference>
<comment type="cofactor">
    <cofactor evidence="1 7">
        <name>heme</name>
        <dbReference type="ChEBI" id="CHEBI:30413"/>
    </cofactor>
</comment>
<dbReference type="GO" id="GO:0016705">
    <property type="term" value="F:oxidoreductase activity, acting on paired donors, with incorporation or reduction of molecular oxygen"/>
    <property type="evidence" value="ECO:0007669"/>
    <property type="project" value="InterPro"/>
</dbReference>
<keyword evidence="6" id="KW-0503">Monooxygenase</keyword>
<dbReference type="SUPFAM" id="SSF48264">
    <property type="entry name" value="Cytochrome P450"/>
    <property type="match status" value="1"/>
</dbReference>
<dbReference type="InterPro" id="IPR050529">
    <property type="entry name" value="CYP450_sterol_14alpha_dmase"/>
</dbReference>
<keyword evidence="5 7" id="KW-0408">Iron</keyword>
<accession>A0AAJ0BGZ2</accession>
<dbReference type="InterPro" id="IPR002403">
    <property type="entry name" value="Cyt_P450_E_grp-IV"/>
</dbReference>
<keyword evidence="9" id="KW-0812">Transmembrane</keyword>
<evidence type="ECO:0000256" key="4">
    <source>
        <dbReference type="ARBA" id="ARBA00022723"/>
    </source>
</evidence>
<evidence type="ECO:0000256" key="6">
    <source>
        <dbReference type="ARBA" id="ARBA00023033"/>
    </source>
</evidence>
<organism evidence="10 11">
    <name type="scientific">Echria macrotheca</name>
    <dbReference type="NCBI Taxonomy" id="438768"/>
    <lineage>
        <taxon>Eukaryota</taxon>
        <taxon>Fungi</taxon>
        <taxon>Dikarya</taxon>
        <taxon>Ascomycota</taxon>
        <taxon>Pezizomycotina</taxon>
        <taxon>Sordariomycetes</taxon>
        <taxon>Sordariomycetidae</taxon>
        <taxon>Sordariales</taxon>
        <taxon>Schizotheciaceae</taxon>
        <taxon>Echria</taxon>
    </lineage>
</organism>
<reference evidence="10" key="1">
    <citation type="submission" date="2023-06" db="EMBL/GenBank/DDBJ databases">
        <title>Genome-scale phylogeny and comparative genomics of the fungal order Sordariales.</title>
        <authorList>
            <consortium name="Lawrence Berkeley National Laboratory"/>
            <person name="Hensen N."/>
            <person name="Bonometti L."/>
            <person name="Westerberg I."/>
            <person name="Brannstrom I.O."/>
            <person name="Guillou S."/>
            <person name="Cros-Aarteil S."/>
            <person name="Calhoun S."/>
            <person name="Haridas S."/>
            <person name="Kuo A."/>
            <person name="Mondo S."/>
            <person name="Pangilinan J."/>
            <person name="Riley R."/>
            <person name="Labutti K."/>
            <person name="Andreopoulos B."/>
            <person name="Lipzen A."/>
            <person name="Chen C."/>
            <person name="Yanf M."/>
            <person name="Daum C."/>
            <person name="Ng V."/>
            <person name="Clum A."/>
            <person name="Steindorff A."/>
            <person name="Ohm R."/>
            <person name="Martin F."/>
            <person name="Silar P."/>
            <person name="Natvig D."/>
            <person name="Lalanne C."/>
            <person name="Gautier V."/>
            <person name="Ament-Velasquez S.L."/>
            <person name="Kruys A."/>
            <person name="Hutchinson M.I."/>
            <person name="Powell A.J."/>
            <person name="Barry K."/>
            <person name="Miller A.N."/>
            <person name="Grigoriev I.V."/>
            <person name="Debuchy R."/>
            <person name="Gladieux P."/>
            <person name="Thoren M.H."/>
            <person name="Johannesson H."/>
        </authorList>
    </citation>
    <scope>NUCLEOTIDE SEQUENCE</scope>
    <source>
        <strain evidence="10">PSN4</strain>
    </source>
</reference>
<feature type="region of interest" description="Disordered" evidence="8">
    <location>
        <begin position="520"/>
        <end position="554"/>
    </location>
</feature>
<feature type="transmembrane region" description="Helical" evidence="9">
    <location>
        <begin position="12"/>
        <end position="37"/>
    </location>
</feature>
<evidence type="ECO:0000256" key="5">
    <source>
        <dbReference type="ARBA" id="ARBA00023004"/>
    </source>
</evidence>
<dbReference type="GO" id="GO:0008395">
    <property type="term" value="F:steroid hydroxylase activity"/>
    <property type="evidence" value="ECO:0007669"/>
    <property type="project" value="TreeGrafter"/>
</dbReference>
<dbReference type="InterPro" id="IPR001128">
    <property type="entry name" value="Cyt_P450"/>
</dbReference>
<dbReference type="Gene3D" id="1.10.630.10">
    <property type="entry name" value="Cytochrome P450"/>
    <property type="match status" value="1"/>
</dbReference>
<dbReference type="InterPro" id="IPR036396">
    <property type="entry name" value="Cyt_P450_sf"/>
</dbReference>
<evidence type="ECO:0000256" key="1">
    <source>
        <dbReference type="ARBA" id="ARBA00001971"/>
    </source>
</evidence>
<evidence type="ECO:0000256" key="9">
    <source>
        <dbReference type="SAM" id="Phobius"/>
    </source>
</evidence>
<dbReference type="AlphaFoldDB" id="A0AAJ0BGZ2"/>
<feature type="compositionally biased region" description="Basic and acidic residues" evidence="8">
    <location>
        <begin position="520"/>
        <end position="533"/>
    </location>
</feature>
<dbReference type="PRINTS" id="PR00465">
    <property type="entry name" value="EP450IV"/>
</dbReference>
<keyword evidence="11" id="KW-1185">Reference proteome</keyword>
<comment type="similarity">
    <text evidence="2">Belongs to the cytochrome P450 family.</text>
</comment>
<dbReference type="CDD" id="cd11040">
    <property type="entry name" value="CYP7_CYP8-like"/>
    <property type="match status" value="1"/>
</dbReference>
<dbReference type="PANTHER" id="PTHR24304:SF2">
    <property type="entry name" value="24-HYDROXYCHOLESTEROL 7-ALPHA-HYDROXYLASE"/>
    <property type="match status" value="1"/>
</dbReference>
<keyword evidence="4 7" id="KW-0479">Metal-binding</keyword>
<feature type="binding site" description="axial binding residue" evidence="7">
    <location>
        <position position="487"/>
    </location>
    <ligand>
        <name>heme</name>
        <dbReference type="ChEBI" id="CHEBI:30413"/>
    </ligand>
    <ligandPart>
        <name>Fe</name>
        <dbReference type="ChEBI" id="CHEBI:18248"/>
    </ligandPart>
</feature>
<evidence type="ECO:0000313" key="10">
    <source>
        <dbReference type="EMBL" id="KAK1758041.1"/>
    </source>
</evidence>
<evidence type="ECO:0000256" key="7">
    <source>
        <dbReference type="PIRSR" id="PIRSR602403-1"/>
    </source>
</evidence>
<protein>
    <submittedName>
        <fullName evidence="10">Cytochrome P450</fullName>
    </submittedName>
</protein>
<keyword evidence="3 7" id="KW-0349">Heme</keyword>
<dbReference type="GO" id="GO:0005506">
    <property type="term" value="F:iron ion binding"/>
    <property type="evidence" value="ECO:0007669"/>
    <property type="project" value="InterPro"/>
</dbReference>
<evidence type="ECO:0000313" key="11">
    <source>
        <dbReference type="Proteomes" id="UP001239445"/>
    </source>
</evidence>
<comment type="caution">
    <text evidence="10">The sequence shown here is derived from an EMBL/GenBank/DDBJ whole genome shotgun (WGS) entry which is preliminary data.</text>
</comment>
<dbReference type="PANTHER" id="PTHR24304">
    <property type="entry name" value="CYTOCHROME P450 FAMILY 7"/>
    <property type="match status" value="1"/>
</dbReference>
<dbReference type="GO" id="GO:0020037">
    <property type="term" value="F:heme binding"/>
    <property type="evidence" value="ECO:0007669"/>
    <property type="project" value="InterPro"/>
</dbReference>
<evidence type="ECO:0000256" key="8">
    <source>
        <dbReference type="SAM" id="MobiDB-lite"/>
    </source>
</evidence>
<name>A0AAJ0BGZ2_9PEZI</name>
<evidence type="ECO:0000256" key="2">
    <source>
        <dbReference type="ARBA" id="ARBA00010617"/>
    </source>
</evidence>